<dbReference type="OrthoDB" id="979240at2"/>
<comment type="caution">
    <text evidence="1">The sequence shown here is derived from an EMBL/GenBank/DDBJ whole genome shotgun (WGS) entry which is preliminary data.</text>
</comment>
<evidence type="ECO:0000313" key="2">
    <source>
        <dbReference type="Proteomes" id="UP000248840"/>
    </source>
</evidence>
<dbReference type="Proteomes" id="UP000248840">
    <property type="component" value="Unassembled WGS sequence"/>
</dbReference>
<evidence type="ECO:0000313" key="1">
    <source>
        <dbReference type="EMBL" id="RAR75507.1"/>
    </source>
</evidence>
<dbReference type="EMBL" id="QLSZ01000001">
    <property type="protein sequence ID" value="RAR75507.1"/>
    <property type="molecule type" value="Genomic_DNA"/>
</dbReference>
<sequence length="181" mass="21061">MRKNILFLILCCCTCWNLHSQENITANQYNINQKIVVTSIVLEIHHSAIYTKPSLDNEGKVKITTTPISVTLCRKNNKESYYYFNYSEVASDTLSLDKEKIVLFNTKIFDSIVKKLNTIKINKMQPDDFNTFDGSSYYLSFSSENYKVSLEAYSPQSRTNLRNLKEFLEVCELISNLTHYY</sequence>
<keyword evidence="2" id="KW-1185">Reference proteome</keyword>
<proteinExistence type="predicted"/>
<reference evidence="1 2" key="1">
    <citation type="submission" date="2018-06" db="EMBL/GenBank/DDBJ databases">
        <title>Genomic Encyclopedia of Archaeal and Bacterial Type Strains, Phase II (KMG-II): from individual species to whole genera.</title>
        <authorList>
            <person name="Goeker M."/>
        </authorList>
    </citation>
    <scope>NUCLEOTIDE SEQUENCE [LARGE SCALE GENOMIC DNA]</scope>
    <source>
        <strain evidence="1 2">DSM 25663</strain>
    </source>
</reference>
<gene>
    <name evidence="1" type="ORF">CLV55_101207</name>
</gene>
<dbReference type="AlphaFoldDB" id="A0A328YY99"/>
<protein>
    <submittedName>
        <fullName evidence="1">Uncharacterized protein</fullName>
    </submittedName>
</protein>
<dbReference type="RefSeq" id="WP_112111879.1">
    <property type="nucleotide sequence ID" value="NZ_QLSZ01000001.1"/>
</dbReference>
<organism evidence="1 2">
    <name type="scientific">Flavobacterium aciduliphilum</name>
    <dbReference type="NCBI Taxonomy" id="1101402"/>
    <lineage>
        <taxon>Bacteria</taxon>
        <taxon>Pseudomonadati</taxon>
        <taxon>Bacteroidota</taxon>
        <taxon>Flavobacteriia</taxon>
        <taxon>Flavobacteriales</taxon>
        <taxon>Flavobacteriaceae</taxon>
        <taxon>Flavobacterium</taxon>
    </lineage>
</organism>
<name>A0A328YY99_9FLAO</name>
<accession>A0A328YY99</accession>